<dbReference type="RefSeq" id="WP_090364646.1">
    <property type="nucleotide sequence ID" value="NZ_FNEM01000005.1"/>
</dbReference>
<feature type="domain" description="Ferrous iron transporter FeoA-like" evidence="2">
    <location>
        <begin position="1"/>
        <end position="76"/>
    </location>
</feature>
<dbReference type="InterPro" id="IPR008988">
    <property type="entry name" value="Transcriptional_repressor_C"/>
</dbReference>
<dbReference type="PANTHER" id="PTHR42954:SF2">
    <property type="entry name" value="FE(2+) TRANSPORT PROTEIN A"/>
    <property type="match status" value="1"/>
</dbReference>
<dbReference type="AlphaFoldDB" id="A0A1G8RAN2"/>
<evidence type="ECO:0000259" key="2">
    <source>
        <dbReference type="SMART" id="SM00899"/>
    </source>
</evidence>
<dbReference type="SMART" id="SM00899">
    <property type="entry name" value="FeoA"/>
    <property type="match status" value="1"/>
</dbReference>
<dbReference type="EMBL" id="FNEM01000005">
    <property type="protein sequence ID" value="SDJ13913.1"/>
    <property type="molecule type" value="Genomic_DNA"/>
</dbReference>
<dbReference type="PANTHER" id="PTHR42954">
    <property type="entry name" value="FE(2+) TRANSPORT PROTEIN A"/>
    <property type="match status" value="1"/>
</dbReference>
<evidence type="ECO:0000313" key="4">
    <source>
        <dbReference type="Proteomes" id="UP000199527"/>
    </source>
</evidence>
<organism evidence="3 4">
    <name type="scientific">Ferrimonas sediminum</name>
    <dbReference type="NCBI Taxonomy" id="718193"/>
    <lineage>
        <taxon>Bacteria</taxon>
        <taxon>Pseudomonadati</taxon>
        <taxon>Pseudomonadota</taxon>
        <taxon>Gammaproteobacteria</taxon>
        <taxon>Alteromonadales</taxon>
        <taxon>Ferrimonadaceae</taxon>
        <taxon>Ferrimonas</taxon>
    </lineage>
</organism>
<dbReference type="InterPro" id="IPR007167">
    <property type="entry name" value="Fe-transptr_FeoA-like"/>
</dbReference>
<dbReference type="Pfam" id="PF04023">
    <property type="entry name" value="FeoA"/>
    <property type="match status" value="1"/>
</dbReference>
<protein>
    <submittedName>
        <fullName evidence="3">Ferrous iron transport protein A</fullName>
    </submittedName>
</protein>
<reference evidence="4" key="1">
    <citation type="submission" date="2016-10" db="EMBL/GenBank/DDBJ databases">
        <authorList>
            <person name="Varghese N."/>
            <person name="Submissions S."/>
        </authorList>
    </citation>
    <scope>NUCLEOTIDE SEQUENCE [LARGE SCALE GENOMIC DNA]</scope>
    <source>
        <strain evidence="4">DSM 23317</strain>
    </source>
</reference>
<dbReference type="InterPro" id="IPR038157">
    <property type="entry name" value="FeoA_core_dom"/>
</dbReference>
<keyword evidence="4" id="KW-1185">Reference proteome</keyword>
<evidence type="ECO:0000313" key="3">
    <source>
        <dbReference type="EMBL" id="SDJ13913.1"/>
    </source>
</evidence>
<dbReference type="GO" id="GO:0046914">
    <property type="term" value="F:transition metal ion binding"/>
    <property type="evidence" value="ECO:0007669"/>
    <property type="project" value="InterPro"/>
</dbReference>
<dbReference type="InterPro" id="IPR052713">
    <property type="entry name" value="FeoA"/>
</dbReference>
<dbReference type="Proteomes" id="UP000199527">
    <property type="component" value="Unassembled WGS sequence"/>
</dbReference>
<dbReference type="Gene3D" id="2.30.30.90">
    <property type="match status" value="1"/>
</dbReference>
<sequence>MVLSELGLGQSASVKRLGDQSMPLTLKRRLMALGFTTGSEVQMVRSAPLGGAVQLKVRGASLCLNNRLAAQIHVEG</sequence>
<evidence type="ECO:0000256" key="1">
    <source>
        <dbReference type="ARBA" id="ARBA00023004"/>
    </source>
</evidence>
<gene>
    <name evidence="3" type="ORF">SAMN04488540_105112</name>
</gene>
<proteinExistence type="predicted"/>
<dbReference type="SUPFAM" id="SSF50037">
    <property type="entry name" value="C-terminal domain of transcriptional repressors"/>
    <property type="match status" value="1"/>
</dbReference>
<accession>A0A1G8RAN2</accession>
<name>A0A1G8RAN2_9GAMM</name>
<keyword evidence="1" id="KW-0408">Iron</keyword>